<protein>
    <submittedName>
        <fullName evidence="6">Zinc ABC transporter solute-binding protein</fullName>
    </submittedName>
</protein>
<dbReference type="PANTHER" id="PTHR42953">
    <property type="entry name" value="HIGH-AFFINITY ZINC UPTAKE SYSTEM PROTEIN ZNUA-RELATED"/>
    <property type="match status" value="1"/>
</dbReference>
<dbReference type="PANTHER" id="PTHR42953:SF1">
    <property type="entry name" value="METAL-BINDING PROTEIN HI_0362-RELATED"/>
    <property type="match status" value="1"/>
</dbReference>
<dbReference type="PRINTS" id="PR00691">
    <property type="entry name" value="ADHESINB"/>
</dbReference>
<keyword evidence="5" id="KW-0812">Transmembrane</keyword>
<keyword evidence="5" id="KW-1133">Transmembrane helix</keyword>
<dbReference type="InterPro" id="IPR050492">
    <property type="entry name" value="Bact_metal-bind_prot9"/>
</dbReference>
<reference evidence="6 7" key="1">
    <citation type="submission" date="2020-02" db="EMBL/GenBank/DDBJ databases">
        <title>Fructobacillus sp. isolated from paper mulberry of Taiwan.</title>
        <authorList>
            <person name="Lin S.-T."/>
        </authorList>
    </citation>
    <scope>NUCLEOTIDE SEQUENCE [LARGE SCALE GENOMIC DNA]</scope>
    <source>
        <strain evidence="6 7">M1-21</strain>
    </source>
</reference>
<keyword evidence="4" id="KW-0732">Signal</keyword>
<proteinExistence type="predicted"/>
<organism evidence="6 7">
    <name type="scientific">Fructobacillus papyrifericola</name>
    <dbReference type="NCBI Taxonomy" id="2713172"/>
    <lineage>
        <taxon>Bacteria</taxon>
        <taxon>Bacillati</taxon>
        <taxon>Bacillota</taxon>
        <taxon>Bacilli</taxon>
        <taxon>Lactobacillales</taxon>
        <taxon>Lactobacillaceae</taxon>
        <taxon>Fructobacillus</taxon>
    </lineage>
</organism>
<dbReference type="Proteomes" id="UP000735205">
    <property type="component" value="Unassembled WGS sequence"/>
</dbReference>
<evidence type="ECO:0000256" key="2">
    <source>
        <dbReference type="ARBA" id="ARBA00022448"/>
    </source>
</evidence>
<dbReference type="InterPro" id="IPR006129">
    <property type="entry name" value="AdhesinB"/>
</dbReference>
<keyword evidence="5" id="KW-0472">Membrane</keyword>
<sequence length="299" mass="32718">MKKTGLLIGGMSVILLVVFVIVLWPKSAHKDDSSHSDGKLTIVASTNVYVEVAKTVAGDKANVSAIISKQSVSPEDYEPTNDVAKKVAHANIALGNGLGYDAWLNKLSKSSKSTKLLLASDMLNKDSKANPHLWNDPDNMIQVAQKLADELSKKDPDNKAYYQQNAQAYQEKLKPVTDKVAELKEKTQNKSVFETESVYEYMLKNLGLNIVGDDFAEAVAEDTDPTPAVLKEVQNALKAHKVDFVVQNTQTTGGDVSKLVKLAKQESIPVVNVTETSPDKTSYVDWKLSELNQIEKALS</sequence>
<keyword evidence="3" id="KW-0479">Metal-binding</keyword>
<evidence type="ECO:0000256" key="4">
    <source>
        <dbReference type="ARBA" id="ARBA00022729"/>
    </source>
</evidence>
<dbReference type="Gene3D" id="3.40.50.1980">
    <property type="entry name" value="Nitrogenase molybdenum iron protein domain"/>
    <property type="match status" value="2"/>
</dbReference>
<evidence type="ECO:0000256" key="5">
    <source>
        <dbReference type="SAM" id="Phobius"/>
    </source>
</evidence>
<dbReference type="EMBL" id="JAAMFJ010000003">
    <property type="protein sequence ID" value="MBS9336723.1"/>
    <property type="molecule type" value="Genomic_DNA"/>
</dbReference>
<comment type="subcellular location">
    <subcellularLocation>
        <location evidence="1">Cell envelope</location>
    </subcellularLocation>
</comment>
<evidence type="ECO:0000256" key="3">
    <source>
        <dbReference type="ARBA" id="ARBA00022723"/>
    </source>
</evidence>
<keyword evidence="2" id="KW-0813">Transport</keyword>
<accession>A0ABS5QU50</accession>
<evidence type="ECO:0000313" key="7">
    <source>
        <dbReference type="Proteomes" id="UP000735205"/>
    </source>
</evidence>
<dbReference type="Pfam" id="PF01297">
    <property type="entry name" value="ZnuA"/>
    <property type="match status" value="1"/>
</dbReference>
<evidence type="ECO:0000256" key="1">
    <source>
        <dbReference type="ARBA" id="ARBA00004196"/>
    </source>
</evidence>
<dbReference type="RefSeq" id="WP_213793281.1">
    <property type="nucleotide sequence ID" value="NZ_JAAMFJ010000003.1"/>
</dbReference>
<comment type="caution">
    <text evidence="6">The sequence shown here is derived from an EMBL/GenBank/DDBJ whole genome shotgun (WGS) entry which is preliminary data.</text>
</comment>
<feature type="transmembrane region" description="Helical" evidence="5">
    <location>
        <begin position="6"/>
        <end position="24"/>
    </location>
</feature>
<dbReference type="SUPFAM" id="SSF53807">
    <property type="entry name" value="Helical backbone' metal receptor"/>
    <property type="match status" value="1"/>
</dbReference>
<gene>
    <name evidence="6" type="ORF">G6R28_05715</name>
</gene>
<name>A0ABS5QU50_9LACO</name>
<keyword evidence="7" id="KW-1185">Reference proteome</keyword>
<evidence type="ECO:0000313" key="6">
    <source>
        <dbReference type="EMBL" id="MBS9336723.1"/>
    </source>
</evidence>
<dbReference type="InterPro" id="IPR006127">
    <property type="entry name" value="ZnuA-like"/>
</dbReference>